<evidence type="ECO:0000313" key="3">
    <source>
        <dbReference type="Proteomes" id="UP000314294"/>
    </source>
</evidence>
<dbReference type="EMBL" id="SRLO01000076">
    <property type="protein sequence ID" value="TNN78089.1"/>
    <property type="molecule type" value="Genomic_DNA"/>
</dbReference>
<protein>
    <submittedName>
        <fullName evidence="2">Uncharacterized protein</fullName>
    </submittedName>
</protein>
<reference evidence="2 3" key="1">
    <citation type="submission" date="2019-03" db="EMBL/GenBank/DDBJ databases">
        <title>First draft genome of Liparis tanakae, snailfish: a comprehensive survey of snailfish specific genes.</title>
        <authorList>
            <person name="Kim W."/>
            <person name="Song I."/>
            <person name="Jeong J.-H."/>
            <person name="Kim D."/>
            <person name="Kim S."/>
            <person name="Ryu S."/>
            <person name="Song J.Y."/>
            <person name="Lee S.K."/>
        </authorList>
    </citation>
    <scope>NUCLEOTIDE SEQUENCE [LARGE SCALE GENOMIC DNA]</scope>
    <source>
        <tissue evidence="2">Muscle</tissue>
    </source>
</reference>
<proteinExistence type="predicted"/>
<accession>A0A4Z2IJC9</accession>
<keyword evidence="3" id="KW-1185">Reference proteome</keyword>
<organism evidence="2 3">
    <name type="scientific">Liparis tanakae</name>
    <name type="common">Tanaka's snailfish</name>
    <dbReference type="NCBI Taxonomy" id="230148"/>
    <lineage>
        <taxon>Eukaryota</taxon>
        <taxon>Metazoa</taxon>
        <taxon>Chordata</taxon>
        <taxon>Craniata</taxon>
        <taxon>Vertebrata</taxon>
        <taxon>Euteleostomi</taxon>
        <taxon>Actinopterygii</taxon>
        <taxon>Neopterygii</taxon>
        <taxon>Teleostei</taxon>
        <taxon>Neoteleostei</taxon>
        <taxon>Acanthomorphata</taxon>
        <taxon>Eupercaria</taxon>
        <taxon>Perciformes</taxon>
        <taxon>Cottioidei</taxon>
        <taxon>Cottales</taxon>
        <taxon>Liparidae</taxon>
        <taxon>Liparis</taxon>
    </lineage>
</organism>
<dbReference type="Proteomes" id="UP000314294">
    <property type="component" value="Unassembled WGS sequence"/>
</dbReference>
<sequence>MWLIALNTAKEYSSDQVSFCGEKGKLSAKTPSATKERAPTVVTSTSPPHHTADAKYGDQILHNGKAKSQGSKMMSELSSMMIPVRKLSTRSMRKKVSETTLKMIQGVVVSSLKKVMPTGMMIRLPTINSSIVKSQ</sequence>
<evidence type="ECO:0000256" key="1">
    <source>
        <dbReference type="SAM" id="MobiDB-lite"/>
    </source>
</evidence>
<gene>
    <name evidence="2" type="ORF">EYF80_011594</name>
</gene>
<name>A0A4Z2IJC9_9TELE</name>
<dbReference type="AlphaFoldDB" id="A0A4Z2IJC9"/>
<evidence type="ECO:0000313" key="2">
    <source>
        <dbReference type="EMBL" id="TNN78089.1"/>
    </source>
</evidence>
<feature type="region of interest" description="Disordered" evidence="1">
    <location>
        <begin position="26"/>
        <end position="58"/>
    </location>
</feature>
<comment type="caution">
    <text evidence="2">The sequence shown here is derived from an EMBL/GenBank/DDBJ whole genome shotgun (WGS) entry which is preliminary data.</text>
</comment>